<evidence type="ECO:0000259" key="4">
    <source>
        <dbReference type="Pfam" id="PF16347"/>
    </source>
</evidence>
<reference evidence="5 6" key="1">
    <citation type="submission" date="2024-06" db="EMBL/GenBank/DDBJ databases">
        <authorList>
            <person name="Woo H."/>
        </authorList>
    </citation>
    <scope>NUCLEOTIDE SEQUENCE [LARGE SCALE GENOMIC DNA]</scope>
    <source>
        <strain evidence="5 6">S2-g</strain>
    </source>
</reference>
<keyword evidence="6" id="KW-1185">Reference proteome</keyword>
<dbReference type="PROSITE" id="PS00523">
    <property type="entry name" value="SULFATASE_1"/>
    <property type="match status" value="1"/>
</dbReference>
<dbReference type="CDD" id="cd16031">
    <property type="entry name" value="G6S_like"/>
    <property type="match status" value="1"/>
</dbReference>
<sequence>MTEHEHDGIDSPSRRNALRKLGTAAGLALAAPRLLAAPGTGNAAATSANGPGEHPHILWINLEGVPISVLSCYGSKLMDTPNIDRLAREGMRFENAFCTNALCAPSRATLLTGKYDHLNGMIANDPGGGSTGEPVSRFDVAQETFPRIMQRAGYQTTHAGKWHVTGTPGQAGFDAFIYKDGAGGPYYAAGGYMENTARPGDGSVRHTSHAGYQTDILTDYAIAAIDRMAQSGKPFLMSYQPFSDHRPFDPPHRYDHIFDDHRFPEAGTFWDDYSHRAAAAREAHMRLADMPDFNPPGDLTRRQRQQWNHQQFMRRFMANLKALDDSVGRLLDHLDQTGLAGRTIVVLSSDHGFFMGDHGWFDKRIMYEQAIRVPLMVRWPGRVKPGSVNGDWTFNIDNAPTTLAMAGLDIPADMQGKSILPLLDGKTPADWHRDLYYHYYEFGPPHFVFPHYGIRTQRHKLIYYYRVNEWELFDLEKDPDEMESLFQHPDYKVLDGYQDVFEDLAERLRQLRTRYADNSGIAPQIYPLPDYD</sequence>
<name>A0ABV3QQV6_9GAMM</name>
<dbReference type="PANTHER" id="PTHR42693">
    <property type="entry name" value="ARYLSULFATASE FAMILY MEMBER"/>
    <property type="match status" value="1"/>
</dbReference>
<evidence type="ECO:0000256" key="1">
    <source>
        <dbReference type="ARBA" id="ARBA00008779"/>
    </source>
</evidence>
<organism evidence="5 6">
    <name type="scientific">Rhodanobacter geophilus</name>
    <dbReference type="NCBI Taxonomy" id="3162488"/>
    <lineage>
        <taxon>Bacteria</taxon>
        <taxon>Pseudomonadati</taxon>
        <taxon>Pseudomonadota</taxon>
        <taxon>Gammaproteobacteria</taxon>
        <taxon>Lysobacterales</taxon>
        <taxon>Rhodanobacteraceae</taxon>
        <taxon>Rhodanobacter</taxon>
    </lineage>
</organism>
<dbReference type="RefSeq" id="WP_367845286.1">
    <property type="nucleotide sequence ID" value="NZ_JBFOHL010000010.1"/>
</dbReference>
<dbReference type="PROSITE" id="PS00149">
    <property type="entry name" value="SULFATASE_2"/>
    <property type="match status" value="1"/>
</dbReference>
<dbReference type="PROSITE" id="PS51318">
    <property type="entry name" value="TAT"/>
    <property type="match status" value="1"/>
</dbReference>
<accession>A0ABV3QQV6</accession>
<dbReference type="Pfam" id="PF01663">
    <property type="entry name" value="Phosphodiest"/>
    <property type="match status" value="1"/>
</dbReference>
<dbReference type="Proteomes" id="UP001556170">
    <property type="component" value="Unassembled WGS sequence"/>
</dbReference>
<evidence type="ECO:0000313" key="6">
    <source>
        <dbReference type="Proteomes" id="UP001556170"/>
    </source>
</evidence>
<keyword evidence="2" id="KW-0378">Hydrolase</keyword>
<proteinExistence type="inferred from homology"/>
<evidence type="ECO:0000313" key="5">
    <source>
        <dbReference type="EMBL" id="MEW9624993.1"/>
    </source>
</evidence>
<dbReference type="PANTHER" id="PTHR42693:SF33">
    <property type="entry name" value="ARYLSULFATASE"/>
    <property type="match status" value="1"/>
</dbReference>
<dbReference type="InterPro" id="IPR032506">
    <property type="entry name" value="SGSH_C"/>
</dbReference>
<protein>
    <submittedName>
        <fullName evidence="5">Sulfatase</fullName>
    </submittedName>
</protein>
<evidence type="ECO:0000256" key="3">
    <source>
        <dbReference type="SAM" id="SignalP"/>
    </source>
</evidence>
<dbReference type="SUPFAM" id="SSF53649">
    <property type="entry name" value="Alkaline phosphatase-like"/>
    <property type="match status" value="1"/>
</dbReference>
<dbReference type="Gene3D" id="3.40.720.10">
    <property type="entry name" value="Alkaline Phosphatase, subunit A"/>
    <property type="match status" value="1"/>
</dbReference>
<feature type="chain" id="PRO_5046987045" evidence="3">
    <location>
        <begin position="37"/>
        <end position="532"/>
    </location>
</feature>
<dbReference type="InterPro" id="IPR050738">
    <property type="entry name" value="Sulfatase"/>
</dbReference>
<dbReference type="Pfam" id="PF16347">
    <property type="entry name" value="SGSH_C"/>
    <property type="match status" value="1"/>
</dbReference>
<dbReference type="InterPro" id="IPR024607">
    <property type="entry name" value="Sulfatase_CS"/>
</dbReference>
<dbReference type="InterPro" id="IPR006311">
    <property type="entry name" value="TAT_signal"/>
</dbReference>
<evidence type="ECO:0000256" key="2">
    <source>
        <dbReference type="ARBA" id="ARBA00022801"/>
    </source>
</evidence>
<keyword evidence="3" id="KW-0732">Signal</keyword>
<feature type="signal peptide" evidence="3">
    <location>
        <begin position="1"/>
        <end position="36"/>
    </location>
</feature>
<gene>
    <name evidence="5" type="ORF">ABQJ56_12250</name>
</gene>
<feature type="domain" description="N-sulphoglucosamine sulphohydrolase C-terminal" evidence="4">
    <location>
        <begin position="356"/>
        <end position="512"/>
    </location>
</feature>
<comment type="similarity">
    <text evidence="1">Belongs to the sulfatase family.</text>
</comment>
<dbReference type="EMBL" id="JBFOHL010000010">
    <property type="protein sequence ID" value="MEW9624993.1"/>
    <property type="molecule type" value="Genomic_DNA"/>
</dbReference>
<comment type="caution">
    <text evidence="5">The sequence shown here is derived from an EMBL/GenBank/DDBJ whole genome shotgun (WGS) entry which is preliminary data.</text>
</comment>
<dbReference type="InterPro" id="IPR017850">
    <property type="entry name" value="Alkaline_phosphatase_core_sf"/>
</dbReference>
<dbReference type="InterPro" id="IPR002591">
    <property type="entry name" value="Phosphodiest/P_Trfase"/>
</dbReference>